<keyword evidence="2" id="KW-1185">Reference proteome</keyword>
<accession>A0AAV2CZH2</accession>
<reference evidence="1 2" key="1">
    <citation type="submission" date="2024-04" db="EMBL/GenBank/DDBJ databases">
        <authorList>
            <person name="Fracassetti M."/>
        </authorList>
    </citation>
    <scope>NUCLEOTIDE SEQUENCE [LARGE SCALE GENOMIC DNA]</scope>
</reference>
<organism evidence="1 2">
    <name type="scientific">Linum trigynum</name>
    <dbReference type="NCBI Taxonomy" id="586398"/>
    <lineage>
        <taxon>Eukaryota</taxon>
        <taxon>Viridiplantae</taxon>
        <taxon>Streptophyta</taxon>
        <taxon>Embryophyta</taxon>
        <taxon>Tracheophyta</taxon>
        <taxon>Spermatophyta</taxon>
        <taxon>Magnoliopsida</taxon>
        <taxon>eudicotyledons</taxon>
        <taxon>Gunneridae</taxon>
        <taxon>Pentapetalae</taxon>
        <taxon>rosids</taxon>
        <taxon>fabids</taxon>
        <taxon>Malpighiales</taxon>
        <taxon>Linaceae</taxon>
        <taxon>Linum</taxon>
    </lineage>
</organism>
<dbReference type="EMBL" id="OZ034814">
    <property type="protein sequence ID" value="CAL1361521.1"/>
    <property type="molecule type" value="Genomic_DNA"/>
</dbReference>
<evidence type="ECO:0000313" key="2">
    <source>
        <dbReference type="Proteomes" id="UP001497516"/>
    </source>
</evidence>
<protein>
    <submittedName>
        <fullName evidence="1">Uncharacterized protein</fullName>
    </submittedName>
</protein>
<dbReference type="Proteomes" id="UP001497516">
    <property type="component" value="Chromosome 10"/>
</dbReference>
<sequence>MTNSRSMRTTYVSSSRVVDVKTTVGGTLRVPSSYNDHVVLQKKEHGIAEALSRNWGNGSGGLVAIGTRRGEYDEIRNSFR</sequence>
<gene>
    <name evidence="1" type="ORF">LTRI10_LOCUS8891</name>
</gene>
<proteinExistence type="predicted"/>
<dbReference type="AlphaFoldDB" id="A0AAV2CZH2"/>
<evidence type="ECO:0000313" key="1">
    <source>
        <dbReference type="EMBL" id="CAL1361521.1"/>
    </source>
</evidence>
<name>A0AAV2CZH2_9ROSI</name>